<dbReference type="Gene3D" id="3.40.50.360">
    <property type="match status" value="1"/>
</dbReference>
<proteinExistence type="inferred from homology"/>
<keyword evidence="2 6" id="KW-0288">FMN</keyword>
<comment type="subunit">
    <text evidence="6">Homodimer.</text>
</comment>
<dbReference type="HAMAP" id="MF_01216">
    <property type="entry name" value="Azoreductase_type1"/>
    <property type="match status" value="1"/>
</dbReference>
<comment type="catalytic activity">
    <reaction evidence="5">
        <text>N,N-dimethyl-1,4-phenylenediamine + anthranilate + 2 NAD(+) = 2-(4-dimethylaminophenyl)diazenylbenzoate + 2 NADH + 2 H(+)</text>
        <dbReference type="Rhea" id="RHEA:55872"/>
        <dbReference type="ChEBI" id="CHEBI:15378"/>
        <dbReference type="ChEBI" id="CHEBI:15783"/>
        <dbReference type="ChEBI" id="CHEBI:16567"/>
        <dbReference type="ChEBI" id="CHEBI:57540"/>
        <dbReference type="ChEBI" id="CHEBI:57945"/>
        <dbReference type="ChEBI" id="CHEBI:71579"/>
        <dbReference type="EC" id="1.7.1.17"/>
    </reaction>
    <physiologicalReaction direction="right-to-left" evidence="5">
        <dbReference type="Rhea" id="RHEA:55874"/>
    </physiologicalReaction>
</comment>
<keyword evidence="3 6" id="KW-0560">Oxidoreductase</keyword>
<evidence type="ECO:0000256" key="5">
    <source>
        <dbReference type="ARBA" id="ARBA00048542"/>
    </source>
</evidence>
<dbReference type="Proteomes" id="UP000243084">
    <property type="component" value="Unassembled WGS sequence"/>
</dbReference>
<dbReference type="SUPFAM" id="SSF52218">
    <property type="entry name" value="Flavoproteins"/>
    <property type="match status" value="1"/>
</dbReference>
<dbReference type="AlphaFoldDB" id="A0A1I5QX93"/>
<gene>
    <name evidence="6" type="primary">azoR</name>
    <name evidence="8" type="ORF">SAMN05216229_10347</name>
</gene>
<comment type="cofactor">
    <cofactor evidence="6">
        <name>FMN</name>
        <dbReference type="ChEBI" id="CHEBI:58210"/>
    </cofactor>
    <text evidence="6">Binds 1 FMN per subunit.</text>
</comment>
<evidence type="ECO:0000313" key="8">
    <source>
        <dbReference type="EMBL" id="SFP50924.1"/>
    </source>
</evidence>
<keyword evidence="9" id="KW-1185">Reference proteome</keyword>
<keyword evidence="1 6" id="KW-0285">Flavoprotein</keyword>
<protein>
    <recommendedName>
        <fullName evidence="6">FMN dependent NADH:quinone oxidoreductase</fullName>
        <ecNumber evidence="6">1.6.5.-</ecNumber>
    </recommendedName>
    <alternativeName>
        <fullName evidence="6">Azo-dye reductase</fullName>
    </alternativeName>
    <alternativeName>
        <fullName evidence="6">FMN-dependent NADH-azo compound oxidoreductase</fullName>
    </alternativeName>
    <alternativeName>
        <fullName evidence="6">FMN-dependent NADH-azoreductase</fullName>
        <ecNumber evidence="6">1.7.1.17</ecNumber>
    </alternativeName>
</protein>
<dbReference type="EMBL" id="FOXM01000003">
    <property type="protein sequence ID" value="SFP50924.1"/>
    <property type="molecule type" value="Genomic_DNA"/>
</dbReference>
<comment type="function">
    <text evidence="6">Also exhibits azoreductase activity. Catalyzes the reductive cleavage of the azo bond in aromatic azo compounds to the corresponding amines.</text>
</comment>
<feature type="binding site" evidence="6">
    <location>
        <position position="28"/>
    </location>
    <ligand>
        <name>FMN</name>
        <dbReference type="ChEBI" id="CHEBI:58210"/>
    </ligand>
</feature>
<dbReference type="PANTHER" id="PTHR43741:SF2">
    <property type="entry name" value="FMN-DEPENDENT NADH:QUINONE OXIDOREDUCTASE"/>
    <property type="match status" value="1"/>
</dbReference>
<comment type="caution">
    <text evidence="6">Lacks conserved residue(s) required for the propagation of feature annotation.</text>
</comment>
<evidence type="ECO:0000256" key="6">
    <source>
        <dbReference type="HAMAP-Rule" id="MF_01216"/>
    </source>
</evidence>
<dbReference type="InterPro" id="IPR050104">
    <property type="entry name" value="FMN-dep_NADH:Q_OxRdtase_AzoR1"/>
</dbReference>
<dbReference type="InterPro" id="IPR029039">
    <property type="entry name" value="Flavoprotein-like_sf"/>
</dbReference>
<comment type="function">
    <text evidence="6">Quinone reductase that provides resistance to thiol-specific stress caused by electrophilic quinones.</text>
</comment>
<sequence length="218" mass="23670">MSGAPSGSGRRPHRERIHVSKLLQIKTSLFANQGHSSQLADAFIAAWQVSHPDAEIVTRDFAVDPVPHLDGAGFQAFLTQPEQRTPEQQAKVAYSDALIEELKAADMLVIGLPMYNLGVPSMLKSYFDHIARAGITFRYTETGPQGLLAGKKAYILATRGGRYAGTAFDTQTDYVRNFLGFIGIADVEFVYAEGLNMGDESRAAGLNAAHDELARITA</sequence>
<comment type="similarity">
    <text evidence="6">Belongs to the azoreductase type 1 family.</text>
</comment>
<evidence type="ECO:0000256" key="2">
    <source>
        <dbReference type="ARBA" id="ARBA00022643"/>
    </source>
</evidence>
<evidence type="ECO:0000256" key="3">
    <source>
        <dbReference type="ARBA" id="ARBA00023002"/>
    </source>
</evidence>
<feature type="binding site" evidence="6">
    <location>
        <begin position="114"/>
        <end position="117"/>
    </location>
    <ligand>
        <name>FMN</name>
        <dbReference type="ChEBI" id="CHEBI:58210"/>
    </ligand>
</feature>
<evidence type="ECO:0000256" key="1">
    <source>
        <dbReference type="ARBA" id="ARBA00022630"/>
    </source>
</evidence>
<keyword evidence="4 6" id="KW-0520">NAD</keyword>
<feature type="domain" description="Flavodoxin-like fold" evidence="7">
    <location>
        <begin position="21"/>
        <end position="214"/>
    </location>
</feature>
<feature type="binding site" evidence="6">
    <location>
        <begin position="158"/>
        <end position="161"/>
    </location>
    <ligand>
        <name>FMN</name>
        <dbReference type="ChEBI" id="CHEBI:58210"/>
    </ligand>
</feature>
<dbReference type="GO" id="GO:0010181">
    <property type="term" value="F:FMN binding"/>
    <property type="evidence" value="ECO:0007669"/>
    <property type="project" value="UniProtKB-UniRule"/>
</dbReference>
<organism evidence="8 9">
    <name type="scientific">Geopseudomonas sagittaria</name>
    <dbReference type="NCBI Taxonomy" id="1135990"/>
    <lineage>
        <taxon>Bacteria</taxon>
        <taxon>Pseudomonadati</taxon>
        <taxon>Pseudomonadota</taxon>
        <taxon>Gammaproteobacteria</taxon>
        <taxon>Pseudomonadales</taxon>
        <taxon>Pseudomonadaceae</taxon>
        <taxon>Geopseudomonas</taxon>
    </lineage>
</organism>
<dbReference type="GO" id="GO:0016652">
    <property type="term" value="F:oxidoreductase activity, acting on NAD(P)H as acceptor"/>
    <property type="evidence" value="ECO:0007669"/>
    <property type="project" value="UniProtKB-UniRule"/>
</dbReference>
<dbReference type="PANTHER" id="PTHR43741">
    <property type="entry name" value="FMN-DEPENDENT NADH-AZOREDUCTASE 1"/>
    <property type="match status" value="1"/>
</dbReference>
<dbReference type="GO" id="GO:0009055">
    <property type="term" value="F:electron transfer activity"/>
    <property type="evidence" value="ECO:0007669"/>
    <property type="project" value="UniProtKB-UniRule"/>
</dbReference>
<comment type="catalytic activity">
    <reaction evidence="6">
        <text>2 a quinone + NADH + H(+) = 2 a 1,4-benzosemiquinone + NAD(+)</text>
        <dbReference type="Rhea" id="RHEA:65952"/>
        <dbReference type="ChEBI" id="CHEBI:15378"/>
        <dbReference type="ChEBI" id="CHEBI:57540"/>
        <dbReference type="ChEBI" id="CHEBI:57945"/>
        <dbReference type="ChEBI" id="CHEBI:132124"/>
        <dbReference type="ChEBI" id="CHEBI:134225"/>
    </reaction>
</comment>
<name>A0A1I5QX93_9GAMM</name>
<evidence type="ECO:0000256" key="4">
    <source>
        <dbReference type="ARBA" id="ARBA00023027"/>
    </source>
</evidence>
<reference evidence="9" key="1">
    <citation type="submission" date="2016-10" db="EMBL/GenBank/DDBJ databases">
        <authorList>
            <person name="Varghese N."/>
            <person name="Submissions S."/>
        </authorList>
    </citation>
    <scope>NUCLEOTIDE SEQUENCE [LARGE SCALE GENOMIC DNA]</scope>
    <source>
        <strain evidence="9">JCM 18195</strain>
    </source>
</reference>
<dbReference type="Pfam" id="PF02525">
    <property type="entry name" value="Flavodoxin_2"/>
    <property type="match status" value="1"/>
</dbReference>
<evidence type="ECO:0000313" key="9">
    <source>
        <dbReference type="Proteomes" id="UP000243084"/>
    </source>
</evidence>
<evidence type="ECO:0000259" key="7">
    <source>
        <dbReference type="Pfam" id="PF02525"/>
    </source>
</evidence>
<dbReference type="GO" id="GO:0016655">
    <property type="term" value="F:oxidoreductase activity, acting on NAD(P)H, quinone or similar compound as acceptor"/>
    <property type="evidence" value="ECO:0007669"/>
    <property type="project" value="InterPro"/>
</dbReference>
<dbReference type="InterPro" id="IPR003680">
    <property type="entry name" value="Flavodoxin_fold"/>
</dbReference>
<dbReference type="InterPro" id="IPR023048">
    <property type="entry name" value="NADH:quinone_OxRdtase_FMN_depd"/>
</dbReference>
<dbReference type="EC" id="1.7.1.17" evidence="6"/>
<dbReference type="EC" id="1.6.5.-" evidence="6"/>
<accession>A0A1I5QX93</accession>